<proteinExistence type="predicted"/>
<dbReference type="Proteomes" id="UP000789570">
    <property type="component" value="Unassembled WGS sequence"/>
</dbReference>
<organism evidence="2 3">
    <name type="scientific">Funneliformis caledonium</name>
    <dbReference type="NCBI Taxonomy" id="1117310"/>
    <lineage>
        <taxon>Eukaryota</taxon>
        <taxon>Fungi</taxon>
        <taxon>Fungi incertae sedis</taxon>
        <taxon>Mucoromycota</taxon>
        <taxon>Glomeromycotina</taxon>
        <taxon>Glomeromycetes</taxon>
        <taxon>Glomerales</taxon>
        <taxon>Glomeraceae</taxon>
        <taxon>Funneliformis</taxon>
    </lineage>
</organism>
<evidence type="ECO:0000313" key="3">
    <source>
        <dbReference type="Proteomes" id="UP000789570"/>
    </source>
</evidence>
<dbReference type="AlphaFoldDB" id="A0A9N9B8C7"/>
<sequence>MDSDYKNWNVLNCLNHLKNHIQFTSDSKQEILDALKRAFKKVNESSIVSNSRMKNKAKKLYDNACETFKRREITEFFEKLDQEFDARQNERELERSFDRNGCELLKKSSDFNTLKLSSRYAEKSTELIEKERKSDEDIFQPTVSDTNLHPIQSTTEYADFFKDEAEKEEVIENEKALISKRPHENEEAVASKKNKNATSQYVRDVSSSHDDNNFFHLSPEETQAHFSKIHEQKANYNIQYVSVNTMAFPALKEYCNILERLEDHCVEEESQRGRHLFKLLSWSVVDSKLFPTQDPICYPDLWRPAVNFGIVIAGLEDTRHQKLQDAIPALNRIIKEGKMGMVRSGIVGTIQRWLGLEPADFVIDAPTALSALTSILLFTPLPVRPGADPSENHFKSQLWTKILSDAFSLNIVPFEPTWELHHQIPGDSGKGSARSDFACVATSLTTKEQYPFFILEFEVGGMQVHKDYAVVVAEASHALNRILSTHTYSESEISLIRVHVALVNNAHIRFGMLRPLYSQEYDTILYLYDQDIKSFDLQSDCIGINIENTFNLIVYLRQVFCKDGLYLRNLLDKGISGKKRKLCSELPRLPSEAEKSRLPKVNFTPKTKRVRYKAYSTLDEGDDSRDSSAYYGGDLLNLLKESNINQQVIGKIDSSITDSSLMKISNLLN</sequence>
<protein>
    <submittedName>
        <fullName evidence="2">2799_t:CDS:1</fullName>
    </submittedName>
</protein>
<comment type="caution">
    <text evidence="2">The sequence shown here is derived from an EMBL/GenBank/DDBJ whole genome shotgun (WGS) entry which is preliminary data.</text>
</comment>
<gene>
    <name evidence="2" type="ORF">FCALED_LOCUS6299</name>
</gene>
<dbReference type="EMBL" id="CAJVPQ010001469">
    <property type="protein sequence ID" value="CAG8554746.1"/>
    <property type="molecule type" value="Genomic_DNA"/>
</dbReference>
<dbReference type="OrthoDB" id="2442951at2759"/>
<name>A0A9N9B8C7_9GLOM</name>
<accession>A0A9N9B8C7</accession>
<evidence type="ECO:0000256" key="1">
    <source>
        <dbReference type="SAM" id="MobiDB-lite"/>
    </source>
</evidence>
<reference evidence="2" key="1">
    <citation type="submission" date="2021-06" db="EMBL/GenBank/DDBJ databases">
        <authorList>
            <person name="Kallberg Y."/>
            <person name="Tangrot J."/>
            <person name="Rosling A."/>
        </authorList>
    </citation>
    <scope>NUCLEOTIDE SEQUENCE</scope>
    <source>
        <strain evidence="2">UK204</strain>
    </source>
</reference>
<keyword evidence="3" id="KW-1185">Reference proteome</keyword>
<evidence type="ECO:0000313" key="2">
    <source>
        <dbReference type="EMBL" id="CAG8554746.1"/>
    </source>
</evidence>
<feature type="compositionally biased region" description="Basic and acidic residues" evidence="1">
    <location>
        <begin position="180"/>
        <end position="190"/>
    </location>
</feature>
<feature type="region of interest" description="Disordered" evidence="1">
    <location>
        <begin position="180"/>
        <end position="199"/>
    </location>
</feature>